<accession>A0ABR4R7U0</accession>
<organism evidence="1 2">
    <name type="scientific">Bordetella bronchiseptica 00-P-2796</name>
    <dbReference type="NCBI Taxonomy" id="1331199"/>
    <lineage>
        <taxon>Bacteria</taxon>
        <taxon>Pseudomonadati</taxon>
        <taxon>Pseudomonadota</taxon>
        <taxon>Betaproteobacteria</taxon>
        <taxon>Burkholderiales</taxon>
        <taxon>Alcaligenaceae</taxon>
        <taxon>Bordetella</taxon>
    </lineage>
</organism>
<evidence type="ECO:0000313" key="1">
    <source>
        <dbReference type="EMBL" id="KCV31027.1"/>
    </source>
</evidence>
<dbReference type="EMBL" id="JGWH01000173">
    <property type="protein sequence ID" value="KCV31027.1"/>
    <property type="molecule type" value="Genomic_DNA"/>
</dbReference>
<name>A0ABR4R7U0_BORBO</name>
<gene>
    <name evidence="1" type="ORF">L490_1452</name>
</gene>
<proteinExistence type="predicted"/>
<evidence type="ECO:0000313" key="2">
    <source>
        <dbReference type="Proteomes" id="UP000025756"/>
    </source>
</evidence>
<reference evidence="1 2" key="1">
    <citation type="submission" date="2014-03" db="EMBL/GenBank/DDBJ databases">
        <title>Genome sequence of Bordetella bronchiseptica.</title>
        <authorList>
            <person name="Harvill E."/>
            <person name="Goodfield L.L."/>
            <person name="Ivanov Y.V."/>
            <person name="Meyer J.A."/>
            <person name="Muse S.J."/>
            <person name="Jacobs N."/>
            <person name="Bendor L."/>
            <person name="Smallridge W.E."/>
            <person name="Brinkac L.M."/>
            <person name="Sanka R."/>
            <person name="Kim M."/>
            <person name="Losada L."/>
        </authorList>
    </citation>
    <scope>NUCLEOTIDE SEQUENCE [LARGE SCALE GENOMIC DNA]</scope>
    <source>
        <strain evidence="1 2">00-P-2796</strain>
    </source>
</reference>
<dbReference type="Proteomes" id="UP000025756">
    <property type="component" value="Unassembled WGS sequence"/>
</dbReference>
<sequence length="143" mass="15513">MNLRTLTDEEFLRHALAVQDPLTSSAIEAECLRRFEALLDTHDSEAYELVTERELDASVLCETLDTLDAHDIEPGALAQLCDAMLIGPANTAALLNALAAADLDAPESLKAELDLAKQFRALVEDAGDVFSRLSELTTTANKE</sequence>
<comment type="caution">
    <text evidence="1">The sequence shown here is derived from an EMBL/GenBank/DDBJ whole genome shotgun (WGS) entry which is preliminary data.</text>
</comment>
<keyword evidence="2" id="KW-1185">Reference proteome</keyword>
<dbReference type="RefSeq" id="WP_015973947.1">
    <property type="nucleotide sequence ID" value="NZ_JGWH01000173.1"/>
</dbReference>
<protein>
    <submittedName>
        <fullName evidence="1">N-acetyltransferase YedL</fullName>
    </submittedName>
</protein>